<evidence type="ECO:0000313" key="5">
    <source>
        <dbReference type="Proteomes" id="UP001227317"/>
    </source>
</evidence>
<name>A0ABU0WRR9_9PROT</name>
<evidence type="ECO:0000256" key="1">
    <source>
        <dbReference type="SAM" id="Coils"/>
    </source>
</evidence>
<dbReference type="EMBL" id="JAUJFI010000146">
    <property type="protein sequence ID" value="MDQ2105489.1"/>
    <property type="molecule type" value="Genomic_DNA"/>
</dbReference>
<dbReference type="RefSeq" id="WP_306710069.1">
    <property type="nucleotide sequence ID" value="NZ_JAUJFI010000146.1"/>
</dbReference>
<feature type="chain" id="PRO_5045842527" description="TonB C-terminal domain-containing protein" evidence="3">
    <location>
        <begin position="22"/>
        <end position="508"/>
    </location>
</feature>
<feature type="signal peptide" evidence="3">
    <location>
        <begin position="1"/>
        <end position="21"/>
    </location>
</feature>
<keyword evidence="1" id="KW-0175">Coiled coil</keyword>
<evidence type="ECO:0000256" key="2">
    <source>
        <dbReference type="SAM" id="MobiDB-lite"/>
    </source>
</evidence>
<gene>
    <name evidence="4" type="ORF">QSG27_22510</name>
</gene>
<accession>A0ABU0WRR9</accession>
<evidence type="ECO:0000256" key="3">
    <source>
        <dbReference type="SAM" id="SignalP"/>
    </source>
</evidence>
<sequence length="508" mass="55847">MKKAILALPASMALATSVACAQDTSITMMPSEKSDIERQIASCWSREEMSKLNGRPLPARVIFDEKGQYSGISLVDRSAVFSDPVYRAVGQSLVMTFRNCRHLRAPERLKGQPVEVVVTMSLDSFRSAANTPPAGAEIPPPSQAVKAEAVSQAPPSTSPKQAPAPSSGVDAKPMPPLNAPGAPDSTRRPLAEAPANGPVDDPQQIAQIKRIFEERKTRSPSTLEPSSLRPKPASPSGDPVADCANVHIYKKGNAEITLTISADRSKAVSISITSSDRNFLRPVDGRAAFLWLETPKGPYTRWWFMKGASENSLLFRIDEDNPALEALIDTYAITVGGEGGYTTFQLTPDPRRIPSVQRCTSSAFEDIDRVNQQQKKLADERERNRIFEEKLNKLNAQQLFSEQMSLPKGGLRITAWCRAVSAKLGRHEAFNRQQNETMQRVEDYFTRRTMHLTNGWTCDVCPSMHMQETLGTTFVKKATQEKNTTALGAAADYCLSIASSKIPLDIRQ</sequence>
<dbReference type="Proteomes" id="UP001227317">
    <property type="component" value="Unassembled WGS sequence"/>
</dbReference>
<dbReference type="PROSITE" id="PS51257">
    <property type="entry name" value="PROKAR_LIPOPROTEIN"/>
    <property type="match status" value="1"/>
</dbReference>
<organism evidence="4 5">
    <name type="scientific">Azospirillum isscasi</name>
    <dbReference type="NCBI Taxonomy" id="3053926"/>
    <lineage>
        <taxon>Bacteria</taxon>
        <taxon>Pseudomonadati</taxon>
        <taxon>Pseudomonadota</taxon>
        <taxon>Alphaproteobacteria</taxon>
        <taxon>Rhodospirillales</taxon>
        <taxon>Azospirillaceae</taxon>
        <taxon>Azospirillum</taxon>
    </lineage>
</organism>
<feature type="coiled-coil region" evidence="1">
    <location>
        <begin position="370"/>
        <end position="397"/>
    </location>
</feature>
<protein>
    <recommendedName>
        <fullName evidence="6">TonB C-terminal domain-containing protein</fullName>
    </recommendedName>
</protein>
<evidence type="ECO:0008006" key="6">
    <source>
        <dbReference type="Google" id="ProtNLM"/>
    </source>
</evidence>
<proteinExistence type="predicted"/>
<feature type="region of interest" description="Disordered" evidence="2">
    <location>
        <begin position="127"/>
        <end position="239"/>
    </location>
</feature>
<comment type="caution">
    <text evidence="4">The sequence shown here is derived from an EMBL/GenBank/DDBJ whole genome shotgun (WGS) entry which is preliminary data.</text>
</comment>
<evidence type="ECO:0000313" key="4">
    <source>
        <dbReference type="EMBL" id="MDQ2105489.1"/>
    </source>
</evidence>
<keyword evidence="5" id="KW-1185">Reference proteome</keyword>
<reference evidence="4 5" key="1">
    <citation type="submission" date="2023-06" db="EMBL/GenBank/DDBJ databases">
        <title>Azospirillum isscasensis sp.nov, a bacterium isolated from rhizosphere soil of rice.</title>
        <authorList>
            <person name="Wang H."/>
        </authorList>
    </citation>
    <scope>NUCLEOTIDE SEQUENCE [LARGE SCALE GENOMIC DNA]</scope>
    <source>
        <strain evidence="4 5">C340-1</strain>
    </source>
</reference>
<keyword evidence="3" id="KW-0732">Signal</keyword>